<dbReference type="InterPro" id="IPR036880">
    <property type="entry name" value="Kunitz_BPTI_sf"/>
</dbReference>
<dbReference type="SUPFAM" id="SSF57362">
    <property type="entry name" value="BPTI-like"/>
    <property type="match status" value="2"/>
</dbReference>
<dbReference type="Proteomes" id="UP001652622">
    <property type="component" value="Unplaced"/>
</dbReference>
<feature type="domain" description="BPTI/Kunitz inhibitor" evidence="3">
    <location>
        <begin position="44"/>
        <end position="95"/>
    </location>
</feature>
<name>A0ABM3ZPI7_PANGU</name>
<dbReference type="GeneID" id="117658254"/>
<evidence type="ECO:0000259" key="3">
    <source>
        <dbReference type="PROSITE" id="PS50279"/>
    </source>
</evidence>
<proteinExistence type="predicted"/>
<dbReference type="GO" id="GO:0030414">
    <property type="term" value="F:peptidase inhibitor activity"/>
    <property type="evidence" value="ECO:0007669"/>
    <property type="project" value="UniProtKB-KW"/>
</dbReference>
<dbReference type="PANTHER" id="PTHR10083">
    <property type="entry name" value="KUNITZ-TYPE PROTEASE INHIBITOR-RELATED"/>
    <property type="match status" value="1"/>
</dbReference>
<keyword evidence="1" id="KW-1015">Disulfide bond</keyword>
<dbReference type="InterPro" id="IPR002223">
    <property type="entry name" value="Kunitz_BPTI"/>
</dbReference>
<evidence type="ECO:0000256" key="1">
    <source>
        <dbReference type="ARBA" id="ARBA00023157"/>
    </source>
</evidence>
<sequence>MEQRQTKERIQRDPPCVKRHPEASEALDANSGRVGVSNQADESCSRFPTYHERCRFPKDHFFYNVTSKSCQRFRDYGCPMNVNSYRTLKKCQQFCSEIDVCQMPPEKGDCDNKRHRWFYDPSTKDCKTFTFGGCGGNLNNFNTGRECRLRCRNRGSP</sequence>
<keyword evidence="5" id="KW-0646">Protease inhibitor</keyword>
<dbReference type="CDD" id="cd00109">
    <property type="entry name" value="Kunitz-type"/>
    <property type="match status" value="1"/>
</dbReference>
<dbReference type="RefSeq" id="XP_060550278.1">
    <property type="nucleotide sequence ID" value="XM_060694295.1"/>
</dbReference>
<accession>A0ABM3ZPI7</accession>
<dbReference type="PROSITE" id="PS00280">
    <property type="entry name" value="BPTI_KUNITZ_1"/>
    <property type="match status" value="1"/>
</dbReference>
<gene>
    <name evidence="5" type="primary">SPINT4</name>
</gene>
<evidence type="ECO:0000313" key="5">
    <source>
        <dbReference type="RefSeq" id="XP_060550278.1"/>
    </source>
</evidence>
<keyword evidence="4" id="KW-1185">Reference proteome</keyword>
<dbReference type="PANTHER" id="PTHR10083:SF374">
    <property type="entry name" value="BPTI_KUNITZ INHIBITOR DOMAIN-CONTAINING PROTEIN"/>
    <property type="match status" value="1"/>
</dbReference>
<protein>
    <submittedName>
        <fullName evidence="5">Kunitz-type protease inhibitor 4</fullName>
    </submittedName>
</protein>
<feature type="compositionally biased region" description="Basic and acidic residues" evidence="2">
    <location>
        <begin position="1"/>
        <end position="23"/>
    </location>
</feature>
<dbReference type="InterPro" id="IPR020901">
    <property type="entry name" value="Prtase_inh_Kunz-CS"/>
</dbReference>
<dbReference type="SMART" id="SM00131">
    <property type="entry name" value="KU"/>
    <property type="match status" value="2"/>
</dbReference>
<organism evidence="4 5">
    <name type="scientific">Pantherophis guttatus</name>
    <name type="common">Corn snake</name>
    <name type="synonym">Elaphe guttata</name>
    <dbReference type="NCBI Taxonomy" id="94885"/>
    <lineage>
        <taxon>Eukaryota</taxon>
        <taxon>Metazoa</taxon>
        <taxon>Chordata</taxon>
        <taxon>Craniata</taxon>
        <taxon>Vertebrata</taxon>
        <taxon>Euteleostomi</taxon>
        <taxon>Lepidosauria</taxon>
        <taxon>Squamata</taxon>
        <taxon>Bifurcata</taxon>
        <taxon>Unidentata</taxon>
        <taxon>Episquamata</taxon>
        <taxon>Toxicofera</taxon>
        <taxon>Serpentes</taxon>
        <taxon>Colubroidea</taxon>
        <taxon>Colubridae</taxon>
        <taxon>Colubrinae</taxon>
        <taxon>Pantherophis</taxon>
    </lineage>
</organism>
<dbReference type="Gene3D" id="4.10.410.10">
    <property type="entry name" value="Pancreatic trypsin inhibitor Kunitz domain"/>
    <property type="match status" value="2"/>
</dbReference>
<dbReference type="InterPro" id="IPR050098">
    <property type="entry name" value="TFPI/VKTCI-like"/>
</dbReference>
<feature type="region of interest" description="Disordered" evidence="2">
    <location>
        <begin position="1"/>
        <end position="39"/>
    </location>
</feature>
<evidence type="ECO:0000256" key="2">
    <source>
        <dbReference type="SAM" id="MobiDB-lite"/>
    </source>
</evidence>
<reference evidence="5" key="1">
    <citation type="submission" date="2025-08" db="UniProtKB">
        <authorList>
            <consortium name="RefSeq"/>
        </authorList>
    </citation>
    <scope>IDENTIFICATION</scope>
    <source>
        <tissue evidence="5">Blood</tissue>
    </source>
</reference>
<dbReference type="Pfam" id="PF00014">
    <property type="entry name" value="Kunitz_BPTI"/>
    <property type="match status" value="2"/>
</dbReference>
<evidence type="ECO:0000313" key="4">
    <source>
        <dbReference type="Proteomes" id="UP001652622"/>
    </source>
</evidence>
<feature type="domain" description="BPTI/Kunitz inhibitor" evidence="3">
    <location>
        <begin position="101"/>
        <end position="151"/>
    </location>
</feature>
<dbReference type="PRINTS" id="PR00759">
    <property type="entry name" value="BASICPTASE"/>
</dbReference>
<dbReference type="PROSITE" id="PS50279">
    <property type="entry name" value="BPTI_KUNITZ_2"/>
    <property type="match status" value="2"/>
</dbReference>